<evidence type="ECO:0000256" key="1">
    <source>
        <dbReference type="ARBA" id="ARBA00023157"/>
    </source>
</evidence>
<dbReference type="GO" id="GO:0006629">
    <property type="term" value="P:lipid metabolic process"/>
    <property type="evidence" value="ECO:0007669"/>
    <property type="project" value="InterPro"/>
</dbReference>
<gene>
    <name evidence="4" type="ORF">EG68_07072</name>
</gene>
<sequence length="183" mass="21423">MRVTLFCVLLSLWTVSAEVSYVKPENLDICETCHNVVNTLRKMLADQRTREKIIEEIEKYCKMLPLWEAQCIELVETIGQEVDKLQKFLDPEMLCKKLKLCNDTSVPNTDFCPVCEKIMEKLKTWLESGILQDLIDEYITPVCNKLGQYEPECKQIIDEVEKIIKEKIDKFEPKHTCELMKLC</sequence>
<organism evidence="4 5">
    <name type="scientific">Paragonimus skrjabini miyazakii</name>
    <dbReference type="NCBI Taxonomy" id="59628"/>
    <lineage>
        <taxon>Eukaryota</taxon>
        <taxon>Metazoa</taxon>
        <taxon>Spiralia</taxon>
        <taxon>Lophotrochozoa</taxon>
        <taxon>Platyhelminthes</taxon>
        <taxon>Trematoda</taxon>
        <taxon>Digenea</taxon>
        <taxon>Plagiorchiida</taxon>
        <taxon>Troglotremata</taxon>
        <taxon>Troglotrematidae</taxon>
        <taxon>Paragonimus</taxon>
    </lineage>
</organism>
<dbReference type="InterPro" id="IPR051428">
    <property type="entry name" value="Sphingo_Act-Surfact_Prot"/>
</dbReference>
<dbReference type="InterPro" id="IPR011001">
    <property type="entry name" value="Saposin-like"/>
</dbReference>
<dbReference type="SMART" id="SM00741">
    <property type="entry name" value="SapB"/>
    <property type="match status" value="2"/>
</dbReference>
<evidence type="ECO:0000259" key="3">
    <source>
        <dbReference type="PROSITE" id="PS50015"/>
    </source>
</evidence>
<dbReference type="Proteomes" id="UP000822476">
    <property type="component" value="Unassembled WGS sequence"/>
</dbReference>
<dbReference type="Gene3D" id="1.10.225.10">
    <property type="entry name" value="Saposin-like"/>
    <property type="match status" value="2"/>
</dbReference>
<evidence type="ECO:0000313" key="5">
    <source>
        <dbReference type="Proteomes" id="UP000822476"/>
    </source>
</evidence>
<dbReference type="AlphaFoldDB" id="A0A8S9YLV0"/>
<protein>
    <recommendedName>
        <fullName evidence="3">Saposin B-type domain-containing protein</fullName>
    </recommendedName>
</protein>
<dbReference type="PANTHER" id="PTHR11480">
    <property type="entry name" value="SAPOSIN-RELATED"/>
    <property type="match status" value="1"/>
</dbReference>
<proteinExistence type="predicted"/>
<comment type="caution">
    <text evidence="4">The sequence shown here is derived from an EMBL/GenBank/DDBJ whole genome shotgun (WGS) entry which is preliminary data.</text>
</comment>
<dbReference type="OrthoDB" id="69496at2759"/>
<keyword evidence="1" id="KW-1015">Disulfide bond</keyword>
<feature type="domain" description="Saposin B-type" evidence="3">
    <location>
        <begin position="108"/>
        <end position="183"/>
    </location>
</feature>
<evidence type="ECO:0000313" key="4">
    <source>
        <dbReference type="EMBL" id="KAF7255839.1"/>
    </source>
</evidence>
<reference evidence="4" key="1">
    <citation type="submission" date="2019-07" db="EMBL/GenBank/DDBJ databases">
        <title>Annotation for the trematode Paragonimus miyazaki's.</title>
        <authorList>
            <person name="Choi Y.-J."/>
        </authorList>
    </citation>
    <scope>NUCLEOTIDE SEQUENCE</scope>
    <source>
        <strain evidence="4">Japan</strain>
    </source>
</reference>
<evidence type="ECO:0000256" key="2">
    <source>
        <dbReference type="SAM" id="SignalP"/>
    </source>
</evidence>
<keyword evidence="5" id="KW-1185">Reference proteome</keyword>
<feature type="domain" description="Saposin B-type" evidence="3">
    <location>
        <begin position="26"/>
        <end position="105"/>
    </location>
</feature>
<dbReference type="SUPFAM" id="SSF47862">
    <property type="entry name" value="Saposin"/>
    <property type="match status" value="2"/>
</dbReference>
<accession>A0A8S9YLV0</accession>
<dbReference type="PROSITE" id="PS50015">
    <property type="entry name" value="SAP_B"/>
    <property type="match status" value="2"/>
</dbReference>
<feature type="signal peptide" evidence="2">
    <location>
        <begin position="1"/>
        <end position="17"/>
    </location>
</feature>
<keyword evidence="2" id="KW-0732">Signal</keyword>
<dbReference type="InterPro" id="IPR007856">
    <property type="entry name" value="SapB_1"/>
</dbReference>
<dbReference type="InterPro" id="IPR008139">
    <property type="entry name" value="SaposinB_dom"/>
</dbReference>
<feature type="chain" id="PRO_5035712631" description="Saposin B-type domain-containing protein" evidence="2">
    <location>
        <begin position="18"/>
        <end position="183"/>
    </location>
</feature>
<dbReference type="Pfam" id="PF05184">
    <property type="entry name" value="SapB_1"/>
    <property type="match status" value="1"/>
</dbReference>
<dbReference type="EMBL" id="JTDE01003625">
    <property type="protein sequence ID" value="KAF7255839.1"/>
    <property type="molecule type" value="Genomic_DNA"/>
</dbReference>
<name>A0A8S9YLV0_9TREM</name>